<feature type="domain" description="Thioredoxin" evidence="10">
    <location>
        <begin position="137"/>
        <end position="257"/>
    </location>
</feature>
<dbReference type="PROSITE" id="PS51352">
    <property type="entry name" value="THIOREDOXIN_2"/>
    <property type="match status" value="2"/>
</dbReference>
<evidence type="ECO:0000256" key="6">
    <source>
        <dbReference type="ARBA" id="ARBA00023235"/>
    </source>
</evidence>
<dbReference type="EMBL" id="LSSL01002023">
    <property type="protein sequence ID" value="OLY81983.1"/>
    <property type="molecule type" value="Genomic_DNA"/>
</dbReference>
<dbReference type="GO" id="GO:0006457">
    <property type="term" value="P:protein folding"/>
    <property type="evidence" value="ECO:0007669"/>
    <property type="project" value="TreeGrafter"/>
</dbReference>
<dbReference type="InterPro" id="IPR036356">
    <property type="entry name" value="ERp29_C_sf"/>
</dbReference>
<sequence length="404" mass="44624">MFGIKKLSFAVLALALASLGLASSEEQSVLSLTAKNFDEAIKGAKKGSLIKFFAPWCPHCKTMAADFINVSGGFKEQEDILIAEVDCDNEKDLCSRFGIKGFPTLKWFNGDVKSEDLYSGARDETSLTKYVLEKTGVQAKKEAYVDYVVELTPDTFEHLVLDSKKSVLVDFYAPWCGFCKKLEPIYRKLAKIYENDSDTVTIAKLDASEYTQIASKYLISKYPTLIIFKAGDKKNPIVFDGEATLDSLITFVNGLTGSNATPDGGLDDSFGRFEELDALLSEFMSASDAKKKEIIEKAKTLASDISSPNSAYASLYSKLAARVLANKNYLKDEIKRLTDLTTPPNKSSRKNYSLAKARLNILKVLSDEIKSLKDLSAKSEDALKSLIQRLPVDESAKDSDKEEL</sequence>
<evidence type="ECO:0000256" key="8">
    <source>
        <dbReference type="SAM" id="Coils"/>
    </source>
</evidence>
<dbReference type="InterPro" id="IPR051063">
    <property type="entry name" value="PDI"/>
</dbReference>
<gene>
    <name evidence="11" type="ORF">AYI68_g3906</name>
</gene>
<dbReference type="Pfam" id="PF07749">
    <property type="entry name" value="ERp29"/>
    <property type="match status" value="1"/>
</dbReference>
<organism evidence="11 12">
    <name type="scientific">Smittium mucronatum</name>
    <dbReference type="NCBI Taxonomy" id="133383"/>
    <lineage>
        <taxon>Eukaryota</taxon>
        <taxon>Fungi</taxon>
        <taxon>Fungi incertae sedis</taxon>
        <taxon>Zoopagomycota</taxon>
        <taxon>Kickxellomycotina</taxon>
        <taxon>Harpellomycetes</taxon>
        <taxon>Harpellales</taxon>
        <taxon>Legeriomycetaceae</taxon>
        <taxon>Smittium</taxon>
    </lineage>
</organism>
<comment type="similarity">
    <text evidence="2">Belongs to the protein disulfide isomerase family.</text>
</comment>
<dbReference type="InterPro" id="IPR013766">
    <property type="entry name" value="Thioredoxin_domain"/>
</dbReference>
<keyword evidence="8" id="KW-0175">Coiled coil</keyword>
<evidence type="ECO:0000256" key="5">
    <source>
        <dbReference type="ARBA" id="ARBA00023157"/>
    </source>
</evidence>
<feature type="chain" id="PRO_5012751316" description="protein disulfide-isomerase" evidence="9">
    <location>
        <begin position="23"/>
        <end position="404"/>
    </location>
</feature>
<dbReference type="InterPro" id="IPR005788">
    <property type="entry name" value="PDI_thioredoxin-like_dom"/>
</dbReference>
<dbReference type="Proteomes" id="UP000187455">
    <property type="component" value="Unassembled WGS sequence"/>
</dbReference>
<dbReference type="InterPro" id="IPR036249">
    <property type="entry name" value="Thioredoxin-like_sf"/>
</dbReference>
<evidence type="ECO:0000313" key="12">
    <source>
        <dbReference type="Proteomes" id="UP000187455"/>
    </source>
</evidence>
<dbReference type="PANTHER" id="PTHR45672">
    <property type="entry name" value="PROTEIN DISULFIDE-ISOMERASE C17H9.14C-RELATED"/>
    <property type="match status" value="1"/>
</dbReference>
<evidence type="ECO:0000256" key="1">
    <source>
        <dbReference type="ARBA" id="ARBA00001182"/>
    </source>
</evidence>
<dbReference type="SUPFAM" id="SSF47933">
    <property type="entry name" value="ERP29 C domain-like"/>
    <property type="match status" value="1"/>
</dbReference>
<dbReference type="Gene3D" id="1.20.1150.12">
    <property type="entry name" value="Endoplasmic reticulum resident protein 29, C-terminal domain"/>
    <property type="match status" value="1"/>
</dbReference>
<dbReference type="OrthoDB" id="10264505at2759"/>
<keyword evidence="12" id="KW-1185">Reference proteome</keyword>
<keyword evidence="5" id="KW-1015">Disulfide bond</keyword>
<protein>
    <recommendedName>
        <fullName evidence="3">protein disulfide-isomerase</fullName>
        <ecNumber evidence="3">5.3.4.1</ecNumber>
    </recommendedName>
</protein>
<comment type="caution">
    <text evidence="11">The sequence shown here is derived from an EMBL/GenBank/DDBJ whole genome shotgun (WGS) entry which is preliminary data.</text>
</comment>
<feature type="domain" description="Thioredoxin" evidence="10">
    <location>
        <begin position="10"/>
        <end position="136"/>
    </location>
</feature>
<dbReference type="SUPFAM" id="SSF52833">
    <property type="entry name" value="Thioredoxin-like"/>
    <property type="match status" value="2"/>
</dbReference>
<evidence type="ECO:0000256" key="2">
    <source>
        <dbReference type="ARBA" id="ARBA00006347"/>
    </source>
</evidence>
<dbReference type="InterPro" id="IPR011679">
    <property type="entry name" value="ERp29_C"/>
</dbReference>
<evidence type="ECO:0000259" key="10">
    <source>
        <dbReference type="PROSITE" id="PS51352"/>
    </source>
</evidence>
<keyword evidence="4 9" id="KW-0732">Signal</keyword>
<reference evidence="11 12" key="1">
    <citation type="journal article" date="2016" name="Mol. Biol. Evol.">
        <title>Genome-Wide Survey of Gut Fungi (Harpellales) Reveals the First Horizontally Transferred Ubiquitin Gene from a Mosquito Host.</title>
        <authorList>
            <person name="Wang Y."/>
            <person name="White M.M."/>
            <person name="Kvist S."/>
            <person name="Moncalvo J.M."/>
        </authorList>
    </citation>
    <scope>NUCLEOTIDE SEQUENCE [LARGE SCALE GENOMIC DNA]</scope>
    <source>
        <strain evidence="11 12">ALG-7-W6</strain>
    </source>
</reference>
<accession>A0A1R0GYK7</accession>
<dbReference type="CDD" id="cd02995">
    <property type="entry name" value="PDI_a_PDI_a'_C"/>
    <property type="match status" value="1"/>
</dbReference>
<evidence type="ECO:0000256" key="9">
    <source>
        <dbReference type="SAM" id="SignalP"/>
    </source>
</evidence>
<dbReference type="GO" id="GO:0003756">
    <property type="term" value="F:protein disulfide isomerase activity"/>
    <property type="evidence" value="ECO:0007669"/>
    <property type="project" value="UniProtKB-EC"/>
</dbReference>
<dbReference type="NCBIfam" id="TIGR01126">
    <property type="entry name" value="pdi_dom"/>
    <property type="match status" value="1"/>
</dbReference>
<dbReference type="PRINTS" id="PR00421">
    <property type="entry name" value="THIOREDOXIN"/>
</dbReference>
<keyword evidence="6 11" id="KW-0413">Isomerase</keyword>
<feature type="coiled-coil region" evidence="8">
    <location>
        <begin position="362"/>
        <end position="389"/>
    </location>
</feature>
<dbReference type="AlphaFoldDB" id="A0A1R0GYK7"/>
<dbReference type="STRING" id="133383.A0A1R0GYK7"/>
<evidence type="ECO:0000256" key="4">
    <source>
        <dbReference type="ARBA" id="ARBA00022729"/>
    </source>
</evidence>
<evidence type="ECO:0000256" key="7">
    <source>
        <dbReference type="ARBA" id="ARBA00023284"/>
    </source>
</evidence>
<evidence type="ECO:0000256" key="3">
    <source>
        <dbReference type="ARBA" id="ARBA00012723"/>
    </source>
</evidence>
<evidence type="ECO:0000313" key="11">
    <source>
        <dbReference type="EMBL" id="OLY81983.1"/>
    </source>
</evidence>
<keyword evidence="7" id="KW-0676">Redox-active center</keyword>
<dbReference type="EC" id="5.3.4.1" evidence="3"/>
<name>A0A1R0GYK7_9FUNG</name>
<dbReference type="Pfam" id="PF00085">
    <property type="entry name" value="Thioredoxin"/>
    <property type="match status" value="2"/>
</dbReference>
<dbReference type="Gene3D" id="3.40.30.10">
    <property type="entry name" value="Glutaredoxin"/>
    <property type="match status" value="2"/>
</dbReference>
<proteinExistence type="inferred from homology"/>
<comment type="catalytic activity">
    <reaction evidence="1">
        <text>Catalyzes the rearrangement of -S-S- bonds in proteins.</text>
        <dbReference type="EC" id="5.3.4.1"/>
    </reaction>
</comment>
<dbReference type="GO" id="GO:0005783">
    <property type="term" value="C:endoplasmic reticulum"/>
    <property type="evidence" value="ECO:0007669"/>
    <property type="project" value="InterPro"/>
</dbReference>
<feature type="signal peptide" evidence="9">
    <location>
        <begin position="1"/>
        <end position="22"/>
    </location>
</feature>